<gene>
    <name evidence="1" type="ORF">F0562_025381</name>
</gene>
<dbReference type="EMBL" id="CM018036">
    <property type="protein sequence ID" value="KAA8541418.1"/>
    <property type="molecule type" value="Genomic_DNA"/>
</dbReference>
<evidence type="ECO:0000313" key="1">
    <source>
        <dbReference type="EMBL" id="KAA8541418.1"/>
    </source>
</evidence>
<accession>A0A5J5BFH9</accession>
<protein>
    <submittedName>
        <fullName evidence="1">Uncharacterized protein</fullName>
    </submittedName>
</protein>
<proteinExistence type="predicted"/>
<organism evidence="1 2">
    <name type="scientific">Nyssa sinensis</name>
    <dbReference type="NCBI Taxonomy" id="561372"/>
    <lineage>
        <taxon>Eukaryota</taxon>
        <taxon>Viridiplantae</taxon>
        <taxon>Streptophyta</taxon>
        <taxon>Embryophyta</taxon>
        <taxon>Tracheophyta</taxon>
        <taxon>Spermatophyta</taxon>
        <taxon>Magnoliopsida</taxon>
        <taxon>eudicotyledons</taxon>
        <taxon>Gunneridae</taxon>
        <taxon>Pentapetalae</taxon>
        <taxon>asterids</taxon>
        <taxon>Cornales</taxon>
        <taxon>Nyssaceae</taxon>
        <taxon>Nyssa</taxon>
    </lineage>
</organism>
<reference evidence="1 2" key="1">
    <citation type="submission" date="2019-09" db="EMBL/GenBank/DDBJ databases">
        <title>A chromosome-level genome assembly of the Chinese tupelo Nyssa sinensis.</title>
        <authorList>
            <person name="Yang X."/>
            <person name="Kang M."/>
            <person name="Yang Y."/>
            <person name="Xiong H."/>
            <person name="Wang M."/>
            <person name="Zhang Z."/>
            <person name="Wang Z."/>
            <person name="Wu H."/>
            <person name="Ma T."/>
            <person name="Liu J."/>
            <person name="Xi Z."/>
        </authorList>
    </citation>
    <scope>NUCLEOTIDE SEQUENCE [LARGE SCALE GENOMIC DNA]</scope>
    <source>
        <strain evidence="1">J267</strain>
        <tissue evidence="1">Leaf</tissue>
    </source>
</reference>
<sequence length="177" mass="19429">MGLVVLGLVAGMQGRGAEVVRLGLSCFRKGEEILKLTWVVRRTAEVDKKSLGAALTENIERGAGLFLKRDMWAPEEYASQCGNRSEVLWGPRGGMGFVVLGLVAEMQGRGAEMVRLGLSCFRKGEEILKLTWVVRRTAKVDKKSLGAALTENIERGAGLFLKRDMWAQKEYASRAVG</sequence>
<dbReference type="AlphaFoldDB" id="A0A5J5BFH9"/>
<dbReference type="Proteomes" id="UP000325577">
    <property type="component" value="Linkage Group LG13"/>
</dbReference>
<keyword evidence="2" id="KW-1185">Reference proteome</keyword>
<name>A0A5J5BFH9_9ASTE</name>
<evidence type="ECO:0000313" key="2">
    <source>
        <dbReference type="Proteomes" id="UP000325577"/>
    </source>
</evidence>